<feature type="region of interest" description="Disordered" evidence="1">
    <location>
        <begin position="1"/>
        <end position="22"/>
    </location>
</feature>
<evidence type="ECO:0000313" key="3">
    <source>
        <dbReference type="Proteomes" id="UP000015106"/>
    </source>
</evidence>
<evidence type="ECO:0000313" key="2">
    <source>
        <dbReference type="EnsemblPlants" id="TuG1812G0400003246.01.T01.cds461970"/>
    </source>
</evidence>
<protein>
    <submittedName>
        <fullName evidence="2">Uncharacterized protein</fullName>
    </submittedName>
</protein>
<organism evidence="2 3">
    <name type="scientific">Triticum urartu</name>
    <name type="common">Red wild einkorn</name>
    <name type="synonym">Crithodium urartu</name>
    <dbReference type="NCBI Taxonomy" id="4572"/>
    <lineage>
        <taxon>Eukaryota</taxon>
        <taxon>Viridiplantae</taxon>
        <taxon>Streptophyta</taxon>
        <taxon>Embryophyta</taxon>
        <taxon>Tracheophyta</taxon>
        <taxon>Spermatophyta</taxon>
        <taxon>Magnoliopsida</taxon>
        <taxon>Liliopsida</taxon>
        <taxon>Poales</taxon>
        <taxon>Poaceae</taxon>
        <taxon>BOP clade</taxon>
        <taxon>Pooideae</taxon>
        <taxon>Triticodae</taxon>
        <taxon>Triticeae</taxon>
        <taxon>Triticinae</taxon>
        <taxon>Triticum</taxon>
    </lineage>
</organism>
<sequence>MHEELLIFSPGPRRAGPSGERGRREVVLGELDLAGEVLLGPAAGEVLLGPAAGEVPSWGRRRGSLMSRKLGREEEILGGGESRRGAQGEAGRRAGGALGGDTLGEAIPMVFEFQIDRRV</sequence>
<gene>
    <name evidence="2" type="primary">LOC125552771</name>
</gene>
<keyword evidence="3" id="KW-1185">Reference proteome</keyword>
<feature type="compositionally biased region" description="Gly residues" evidence="1">
    <location>
        <begin position="93"/>
        <end position="102"/>
    </location>
</feature>
<reference evidence="2" key="2">
    <citation type="submission" date="2018-03" db="EMBL/GenBank/DDBJ databases">
        <title>The Triticum urartu genome reveals the dynamic nature of wheat genome evolution.</title>
        <authorList>
            <person name="Ling H."/>
            <person name="Ma B."/>
            <person name="Shi X."/>
            <person name="Liu H."/>
            <person name="Dong L."/>
            <person name="Sun H."/>
            <person name="Cao Y."/>
            <person name="Gao Q."/>
            <person name="Zheng S."/>
            <person name="Li Y."/>
            <person name="Yu Y."/>
            <person name="Du H."/>
            <person name="Qi M."/>
            <person name="Li Y."/>
            <person name="Yu H."/>
            <person name="Cui Y."/>
            <person name="Wang N."/>
            <person name="Chen C."/>
            <person name="Wu H."/>
            <person name="Zhao Y."/>
            <person name="Zhang J."/>
            <person name="Li Y."/>
            <person name="Zhou W."/>
            <person name="Zhang B."/>
            <person name="Hu W."/>
            <person name="Eijk M."/>
            <person name="Tang J."/>
            <person name="Witsenboer H."/>
            <person name="Zhao S."/>
            <person name="Li Z."/>
            <person name="Zhang A."/>
            <person name="Wang D."/>
            <person name="Liang C."/>
        </authorList>
    </citation>
    <scope>NUCLEOTIDE SEQUENCE [LARGE SCALE GENOMIC DNA]</scope>
    <source>
        <strain evidence="2">cv. G1812</strain>
    </source>
</reference>
<accession>A0A8R7Q9H3</accession>
<reference evidence="3" key="1">
    <citation type="journal article" date="2013" name="Nature">
        <title>Draft genome of the wheat A-genome progenitor Triticum urartu.</title>
        <authorList>
            <person name="Ling H.Q."/>
            <person name="Zhao S."/>
            <person name="Liu D."/>
            <person name="Wang J."/>
            <person name="Sun H."/>
            <person name="Zhang C."/>
            <person name="Fan H."/>
            <person name="Li D."/>
            <person name="Dong L."/>
            <person name="Tao Y."/>
            <person name="Gao C."/>
            <person name="Wu H."/>
            <person name="Li Y."/>
            <person name="Cui Y."/>
            <person name="Guo X."/>
            <person name="Zheng S."/>
            <person name="Wang B."/>
            <person name="Yu K."/>
            <person name="Liang Q."/>
            <person name="Yang W."/>
            <person name="Lou X."/>
            <person name="Chen J."/>
            <person name="Feng M."/>
            <person name="Jian J."/>
            <person name="Zhang X."/>
            <person name="Luo G."/>
            <person name="Jiang Y."/>
            <person name="Liu J."/>
            <person name="Wang Z."/>
            <person name="Sha Y."/>
            <person name="Zhang B."/>
            <person name="Wu H."/>
            <person name="Tang D."/>
            <person name="Shen Q."/>
            <person name="Xue P."/>
            <person name="Zou S."/>
            <person name="Wang X."/>
            <person name="Liu X."/>
            <person name="Wang F."/>
            <person name="Yang Y."/>
            <person name="An X."/>
            <person name="Dong Z."/>
            <person name="Zhang K."/>
            <person name="Zhang X."/>
            <person name="Luo M.C."/>
            <person name="Dvorak J."/>
            <person name="Tong Y."/>
            <person name="Wang J."/>
            <person name="Yang H."/>
            <person name="Li Z."/>
            <person name="Wang D."/>
            <person name="Zhang A."/>
            <person name="Wang J."/>
        </authorList>
    </citation>
    <scope>NUCLEOTIDE SEQUENCE</scope>
    <source>
        <strain evidence="3">cv. G1812</strain>
    </source>
</reference>
<reference evidence="2" key="3">
    <citation type="submission" date="2022-06" db="UniProtKB">
        <authorList>
            <consortium name="EnsemblPlants"/>
        </authorList>
    </citation>
    <scope>IDENTIFICATION</scope>
</reference>
<dbReference type="EnsemblPlants" id="TuG1812G0400003246.01.T01">
    <property type="protein sequence ID" value="TuG1812G0400003246.01.T01.cds461970"/>
    <property type="gene ID" value="TuG1812G0400003246.01"/>
</dbReference>
<evidence type="ECO:0000256" key="1">
    <source>
        <dbReference type="SAM" id="MobiDB-lite"/>
    </source>
</evidence>
<feature type="compositionally biased region" description="Basic and acidic residues" evidence="1">
    <location>
        <begin position="71"/>
        <end position="92"/>
    </location>
</feature>
<dbReference type="Proteomes" id="UP000015106">
    <property type="component" value="Chromosome 4"/>
</dbReference>
<proteinExistence type="predicted"/>
<feature type="region of interest" description="Disordered" evidence="1">
    <location>
        <begin position="71"/>
        <end position="102"/>
    </location>
</feature>
<name>A0A8R7Q9H3_TRIUA</name>
<dbReference type="Gramene" id="TuG1812G0400003246.01.T01">
    <property type="protein sequence ID" value="TuG1812G0400003246.01.T01.cds461970"/>
    <property type="gene ID" value="TuG1812G0400003246.01"/>
</dbReference>
<dbReference type="AlphaFoldDB" id="A0A8R7Q9H3"/>